<reference evidence="2" key="1">
    <citation type="submission" date="2021-01" db="EMBL/GenBank/DDBJ databases">
        <title>Modified the classification status of verrucomicrobia.</title>
        <authorList>
            <person name="Feng X."/>
        </authorList>
    </citation>
    <scope>NUCLEOTIDE SEQUENCE</scope>
    <source>
        <strain evidence="2">KCTC 22201</strain>
    </source>
</reference>
<dbReference type="RefSeq" id="WP_200275077.1">
    <property type="nucleotide sequence ID" value="NZ_JAENII010000001.1"/>
</dbReference>
<evidence type="ECO:0008006" key="4">
    <source>
        <dbReference type="Google" id="ProtNLM"/>
    </source>
</evidence>
<keyword evidence="3" id="KW-1185">Reference proteome</keyword>
<dbReference type="AlphaFoldDB" id="A0A934R9V2"/>
<feature type="signal peptide" evidence="1">
    <location>
        <begin position="1"/>
        <end position="17"/>
    </location>
</feature>
<protein>
    <recommendedName>
        <fullName evidence="4">DUF4397 domain-containing protein</fullName>
    </recommendedName>
</protein>
<dbReference type="EMBL" id="JAENII010000001">
    <property type="protein sequence ID" value="MBK1825459.1"/>
    <property type="molecule type" value="Genomic_DNA"/>
</dbReference>
<sequence length="233" mass="25858">MRLLVFVSLLLSWSALAAEKGSHTCRILFLNAPTDAPEKLFLFDGKVSQEVQLPRMNFSPVYRLAAGDLTLVMSEKSYMAPEEVDPKAPRVKVPAAVKDFYLLVASDPKNTVAPVSLKVVPIDSSTFKRGEMMWFNLTGNSVGGKVGRQDLAMKANSRTLLKAPAVGNEDYHVNLAYRIPGKKHLYPLCETKWVHDPNSRMVVFVMTQNGSRTPRVMGFADFRNDGKEGKPAE</sequence>
<gene>
    <name evidence="2" type="ORF">JIN81_00385</name>
</gene>
<name>A0A934R9V2_9BACT</name>
<evidence type="ECO:0000313" key="3">
    <source>
        <dbReference type="Proteomes" id="UP000658278"/>
    </source>
</evidence>
<organism evidence="2 3">
    <name type="scientific">Haloferula rosea</name>
    <dbReference type="NCBI Taxonomy" id="490093"/>
    <lineage>
        <taxon>Bacteria</taxon>
        <taxon>Pseudomonadati</taxon>
        <taxon>Verrucomicrobiota</taxon>
        <taxon>Verrucomicrobiia</taxon>
        <taxon>Verrucomicrobiales</taxon>
        <taxon>Verrucomicrobiaceae</taxon>
        <taxon>Haloferula</taxon>
    </lineage>
</organism>
<feature type="chain" id="PRO_5037665883" description="DUF4397 domain-containing protein" evidence="1">
    <location>
        <begin position="18"/>
        <end position="233"/>
    </location>
</feature>
<accession>A0A934R9V2</accession>
<evidence type="ECO:0000313" key="2">
    <source>
        <dbReference type="EMBL" id="MBK1825459.1"/>
    </source>
</evidence>
<evidence type="ECO:0000256" key="1">
    <source>
        <dbReference type="SAM" id="SignalP"/>
    </source>
</evidence>
<dbReference type="Proteomes" id="UP000658278">
    <property type="component" value="Unassembled WGS sequence"/>
</dbReference>
<comment type="caution">
    <text evidence="2">The sequence shown here is derived from an EMBL/GenBank/DDBJ whole genome shotgun (WGS) entry which is preliminary data.</text>
</comment>
<keyword evidence="1" id="KW-0732">Signal</keyword>
<proteinExistence type="predicted"/>